<dbReference type="Pfam" id="PF19236">
    <property type="entry name" value="ADAMTS_CR_3"/>
    <property type="match status" value="1"/>
</dbReference>
<evidence type="ECO:0000259" key="14">
    <source>
        <dbReference type="PROSITE" id="PS50215"/>
    </source>
</evidence>
<evidence type="ECO:0000256" key="6">
    <source>
        <dbReference type="ARBA" id="ARBA00022729"/>
    </source>
</evidence>
<keyword evidence="7" id="KW-0677">Repeat</keyword>
<evidence type="ECO:0000256" key="4">
    <source>
        <dbReference type="ARBA" id="ARBA00022670"/>
    </source>
</evidence>
<keyword evidence="2" id="KW-0964">Secreted</keyword>
<dbReference type="InterPro" id="IPR024079">
    <property type="entry name" value="MetalloPept_cat_dom_sf"/>
</dbReference>
<dbReference type="InterPro" id="IPR002870">
    <property type="entry name" value="Peptidase_M12B_N"/>
</dbReference>
<dbReference type="PRINTS" id="PR01857">
    <property type="entry name" value="ADAMTSFAMILY"/>
</dbReference>
<dbReference type="SMART" id="SM00209">
    <property type="entry name" value="TSP1"/>
    <property type="match status" value="4"/>
</dbReference>
<evidence type="ECO:0000256" key="9">
    <source>
        <dbReference type="ARBA" id="ARBA00022833"/>
    </source>
</evidence>
<dbReference type="InterPro" id="IPR000884">
    <property type="entry name" value="TSP1_rpt"/>
</dbReference>
<dbReference type="InterPro" id="IPR010294">
    <property type="entry name" value="ADAMTS_spacer1"/>
</dbReference>
<evidence type="ECO:0000313" key="15">
    <source>
        <dbReference type="EMBL" id="KAJ8306539.1"/>
    </source>
</evidence>
<dbReference type="InterPro" id="IPR013273">
    <property type="entry name" value="ADAMTS/ADAMTS-like"/>
</dbReference>
<dbReference type="InterPro" id="IPR036383">
    <property type="entry name" value="TSP1_rpt_sf"/>
</dbReference>
<evidence type="ECO:0000256" key="8">
    <source>
        <dbReference type="ARBA" id="ARBA00022801"/>
    </source>
</evidence>
<comment type="caution">
    <text evidence="15">The sequence shown here is derived from an EMBL/GenBank/DDBJ whole genome shotgun (WGS) entry which is preliminary data.</text>
</comment>
<dbReference type="Pfam" id="PF05986">
    <property type="entry name" value="ADAMTS_spacer1"/>
    <property type="match status" value="1"/>
</dbReference>
<sequence length="1015" mass="115201">MVIPFMVDDRGKFISYDVRHDNVAKRWKRDTTDPTKAQLFYNITVFGKQFNFNLRINQRLYSRRYSVEVWGQNGSRRQTNAWLNCHYTGQSEYPAVSTAAISNCYGLHGVFQTSDEDIFVEPLWNHTVSNVETFGHPHIVYKSTDIKVASDDGQCGVLDFEKFKAQGYLNEPGKDGTNYKRIKRVKNSGTQSGHFYHNSNQIFPKIRHGRYKRSMISEEINVETLVVADKKMVEYHGKQIIESYVLSIMNIVSQVAKLFHDGSIGNAVNIVVSRLAILEKDQQNLTLNHHAGTSLDSFCTWQYLLNITADEMGTAHHDNAVLLTGYDICTYKNQPCGTLGLAPVGDIFGMQHDGAENPCGTPGSNEPAGIMAAKLTKGTRPFTWSSCSRAYLTEFLESGKGVCLVNKPSEYLVVKPQLSNLPKEKSDADEQCKLQFGETSRMCKPQEVCQQLWCFNNDGRCITNSIPAADGTECNIQNYAENGWCYRGQCRPLDYQPEPQNGHWGEWSSWNECTRSCGGGVESSYRKCNNPPFTYGLLNIMCPHNTKDFRELQCADYNDKPFKGRFYHWKPFTGAQDRPCALNCIAVGYNFYTERARKVIDGTRCYPDKMDMCINGKCLPVGCDGILESSAREDKCRVCNGNSTTCQTISGTFDRNLPKGTIKSNRTGNYYINGDWTIDWPRKFSVGGTVFDYQRISNRPEKLQALGPITEDLVVMVLLQEDNLGIYYEYNIPNRRKVSNAICVDKTDFTTVSNDLCAPQPKPSIQTSECNTQPCPPLWSAGSWSQCSATCGRGRKVRTVICIQTLTQREQIILPEEECTDRRPVSVRRCRLVDCPSSWYTESWSEGKNNMPMSSYDTCNMVQRKIMNDFISQNSSYNDLCSTRCGRGIKTRNVYCMTSDRQTYLAEDQCDLRSKPLATQPCFQRHCPTPQWNTEEWGVCSVTCGRGRQERRVLCQTYTGQISNNCNIATKPITLKECEIVCEQPSRSRDCTDQDKAQFCPLVVKFGYCHRDYFL</sequence>
<accession>A0ABQ9ENL4</accession>
<feature type="domain" description="Peptidase M12B" evidence="14">
    <location>
        <begin position="220"/>
        <end position="408"/>
    </location>
</feature>
<evidence type="ECO:0000313" key="16">
    <source>
        <dbReference type="Proteomes" id="UP001217089"/>
    </source>
</evidence>
<dbReference type="Gene3D" id="3.40.390.10">
    <property type="entry name" value="Collagenase (Catalytic Domain)"/>
    <property type="match status" value="2"/>
</dbReference>
<keyword evidence="6" id="KW-0732">Signal</keyword>
<dbReference type="Pfam" id="PF00090">
    <property type="entry name" value="TSP_1"/>
    <property type="match status" value="1"/>
</dbReference>
<dbReference type="Pfam" id="PF01562">
    <property type="entry name" value="Pep_M12B_propep"/>
    <property type="match status" value="1"/>
</dbReference>
<dbReference type="PANTHER" id="PTHR13723:SF311">
    <property type="entry name" value="ADAM CYSTEINE-RICH DOMAIN-CONTAINING PROTEIN"/>
    <property type="match status" value="1"/>
</dbReference>
<dbReference type="PROSITE" id="PS50092">
    <property type="entry name" value="TSP1"/>
    <property type="match status" value="4"/>
</dbReference>
<reference evidence="15 16" key="1">
    <citation type="submission" date="2022-12" db="EMBL/GenBank/DDBJ databases">
        <title>Chromosome-level genome of Tegillarca granosa.</title>
        <authorList>
            <person name="Kim J."/>
        </authorList>
    </citation>
    <scope>NUCLEOTIDE SEQUENCE [LARGE SCALE GENOMIC DNA]</scope>
    <source>
        <strain evidence="15">Teg-2019</strain>
        <tissue evidence="15">Adductor muscle</tissue>
    </source>
</reference>
<keyword evidence="8" id="KW-0378">Hydrolase</keyword>
<evidence type="ECO:0000256" key="13">
    <source>
        <dbReference type="PROSITE-ProRule" id="PRU00276"/>
    </source>
</evidence>
<protein>
    <recommendedName>
        <fullName evidence="14">Peptidase M12B domain-containing protein</fullName>
    </recommendedName>
</protein>
<name>A0ABQ9ENL4_TEGGR</name>
<dbReference type="SUPFAM" id="SSF82895">
    <property type="entry name" value="TSP-1 type 1 repeat"/>
    <property type="match status" value="4"/>
</dbReference>
<dbReference type="Gene3D" id="3.40.1620.60">
    <property type="match status" value="1"/>
</dbReference>
<keyword evidence="11" id="KW-1015">Disulfide bond</keyword>
<keyword evidence="9" id="KW-0862">Zinc</keyword>
<evidence type="ECO:0000256" key="11">
    <source>
        <dbReference type="ARBA" id="ARBA00023157"/>
    </source>
</evidence>
<keyword evidence="12" id="KW-0325">Glycoprotein</keyword>
<evidence type="ECO:0000256" key="12">
    <source>
        <dbReference type="ARBA" id="ARBA00023180"/>
    </source>
</evidence>
<dbReference type="Pfam" id="PF01421">
    <property type="entry name" value="Reprolysin"/>
    <property type="match status" value="1"/>
</dbReference>
<dbReference type="InterPro" id="IPR045371">
    <property type="entry name" value="ADAMTS_CR_3"/>
</dbReference>
<dbReference type="PANTHER" id="PTHR13723">
    <property type="entry name" value="ADAMTS A DISINTEGRIN AND METALLOPROTEASE WITH THROMBOSPONDIN MOTIFS PROTEASE"/>
    <property type="match status" value="1"/>
</dbReference>
<dbReference type="InterPro" id="IPR041645">
    <property type="entry name" value="ADAMTS_CR_2"/>
</dbReference>
<dbReference type="InterPro" id="IPR001590">
    <property type="entry name" value="Peptidase_M12B"/>
</dbReference>
<keyword evidence="5" id="KW-0479">Metal-binding</keyword>
<keyword evidence="10" id="KW-0482">Metalloprotease</keyword>
<proteinExistence type="predicted"/>
<evidence type="ECO:0000256" key="10">
    <source>
        <dbReference type="ARBA" id="ARBA00023049"/>
    </source>
</evidence>
<evidence type="ECO:0000256" key="7">
    <source>
        <dbReference type="ARBA" id="ARBA00022737"/>
    </source>
</evidence>
<dbReference type="CDD" id="cd04273">
    <property type="entry name" value="ZnMc_ADAMTS_like"/>
    <property type="match status" value="1"/>
</dbReference>
<dbReference type="Proteomes" id="UP001217089">
    <property type="component" value="Unassembled WGS sequence"/>
</dbReference>
<dbReference type="Pfam" id="PF17771">
    <property type="entry name" value="ADAMTS_CR_2"/>
    <property type="match status" value="1"/>
</dbReference>
<evidence type="ECO:0000256" key="1">
    <source>
        <dbReference type="ARBA" id="ARBA00004498"/>
    </source>
</evidence>
<evidence type="ECO:0000256" key="5">
    <source>
        <dbReference type="ARBA" id="ARBA00022723"/>
    </source>
</evidence>
<keyword evidence="3" id="KW-0272">Extracellular matrix</keyword>
<dbReference type="Pfam" id="PF19030">
    <property type="entry name" value="TSP1_ADAMTS"/>
    <property type="match status" value="3"/>
</dbReference>
<dbReference type="InterPro" id="IPR050439">
    <property type="entry name" value="ADAMTS_ADAMTS-like"/>
</dbReference>
<dbReference type="Gene3D" id="2.20.100.10">
    <property type="entry name" value="Thrombospondin type-1 (TSP1) repeat"/>
    <property type="match status" value="4"/>
</dbReference>
<gene>
    <name evidence="15" type="ORF">KUTeg_017084</name>
</gene>
<dbReference type="EMBL" id="JARBDR010000813">
    <property type="protein sequence ID" value="KAJ8306539.1"/>
    <property type="molecule type" value="Genomic_DNA"/>
</dbReference>
<evidence type="ECO:0000256" key="2">
    <source>
        <dbReference type="ARBA" id="ARBA00022525"/>
    </source>
</evidence>
<dbReference type="SUPFAM" id="SSF55486">
    <property type="entry name" value="Metalloproteases ('zincins'), catalytic domain"/>
    <property type="match status" value="1"/>
</dbReference>
<keyword evidence="4" id="KW-0645">Protease</keyword>
<dbReference type="PROSITE" id="PS50215">
    <property type="entry name" value="ADAM_MEPRO"/>
    <property type="match status" value="1"/>
</dbReference>
<keyword evidence="16" id="KW-1185">Reference proteome</keyword>
<comment type="caution">
    <text evidence="13">Lacks conserved residue(s) required for the propagation of feature annotation.</text>
</comment>
<dbReference type="Gene3D" id="2.60.120.830">
    <property type="match status" value="2"/>
</dbReference>
<evidence type="ECO:0000256" key="3">
    <source>
        <dbReference type="ARBA" id="ARBA00022530"/>
    </source>
</evidence>
<comment type="subcellular location">
    <subcellularLocation>
        <location evidence="1">Secreted</location>
        <location evidence="1">Extracellular space</location>
        <location evidence="1">Extracellular matrix</location>
    </subcellularLocation>
</comment>
<organism evidence="15 16">
    <name type="scientific">Tegillarca granosa</name>
    <name type="common">Malaysian cockle</name>
    <name type="synonym">Anadara granosa</name>
    <dbReference type="NCBI Taxonomy" id="220873"/>
    <lineage>
        <taxon>Eukaryota</taxon>
        <taxon>Metazoa</taxon>
        <taxon>Spiralia</taxon>
        <taxon>Lophotrochozoa</taxon>
        <taxon>Mollusca</taxon>
        <taxon>Bivalvia</taxon>
        <taxon>Autobranchia</taxon>
        <taxon>Pteriomorphia</taxon>
        <taxon>Arcoida</taxon>
        <taxon>Arcoidea</taxon>
        <taxon>Arcidae</taxon>
        <taxon>Tegillarca</taxon>
    </lineage>
</organism>